<keyword evidence="4" id="KW-0969">Cilium</keyword>
<evidence type="ECO:0000259" key="7">
    <source>
        <dbReference type="Pfam" id="PF11618"/>
    </source>
</evidence>
<feature type="coiled-coil region" evidence="6">
    <location>
        <begin position="145"/>
        <end position="209"/>
    </location>
</feature>
<dbReference type="PANTHER" id="PTHR14240:SF1">
    <property type="entry name" value="PROTEIN FANTOM-RELATED"/>
    <property type="match status" value="1"/>
</dbReference>
<dbReference type="InterPro" id="IPR041091">
    <property type="entry name" value="RPGRIP1_C"/>
</dbReference>
<evidence type="ECO:0000259" key="8">
    <source>
        <dbReference type="Pfam" id="PF18111"/>
    </source>
</evidence>
<keyword evidence="5" id="KW-0966">Cell projection</keyword>
<accession>A0ABQ8FFT6</accession>
<protein>
    <recommendedName>
        <fullName evidence="11">RPGR-interacting protein 1 first C2 domain-containing protein</fullName>
    </recommendedName>
</protein>
<dbReference type="InterPro" id="IPR035892">
    <property type="entry name" value="C2_domain_sf"/>
</dbReference>
<evidence type="ECO:0000256" key="5">
    <source>
        <dbReference type="ARBA" id="ARBA00023273"/>
    </source>
</evidence>
<evidence type="ECO:0000313" key="9">
    <source>
        <dbReference type="EMBL" id="KAH6597523.1"/>
    </source>
</evidence>
<evidence type="ECO:0000256" key="4">
    <source>
        <dbReference type="ARBA" id="ARBA00023069"/>
    </source>
</evidence>
<organism evidence="9 10">
    <name type="scientific">Batrachochytrium salamandrivorans</name>
    <dbReference type="NCBI Taxonomy" id="1357716"/>
    <lineage>
        <taxon>Eukaryota</taxon>
        <taxon>Fungi</taxon>
        <taxon>Fungi incertae sedis</taxon>
        <taxon>Chytridiomycota</taxon>
        <taxon>Chytridiomycota incertae sedis</taxon>
        <taxon>Chytridiomycetes</taxon>
        <taxon>Rhizophydiales</taxon>
        <taxon>Rhizophydiales incertae sedis</taxon>
        <taxon>Batrachochytrium</taxon>
    </lineage>
</organism>
<evidence type="ECO:0000256" key="2">
    <source>
        <dbReference type="ARBA" id="ARBA00006042"/>
    </source>
</evidence>
<dbReference type="SUPFAM" id="SSF49562">
    <property type="entry name" value="C2 domain (Calcium/lipid-binding domain, CaLB)"/>
    <property type="match status" value="2"/>
</dbReference>
<dbReference type="Gene3D" id="2.60.40.150">
    <property type="entry name" value="C2 domain"/>
    <property type="match status" value="2"/>
</dbReference>
<sequence length="1127" mass="129382">MDTYKTETVTFSLRDENIELKKRLHANEDAAKRLATKVQRLSEELSHKRVTGFHQTLGRGEVTQNRKEERESKSLIVELRSQVEELAKSNSTLKSKLGFFKTLHESDRRKRTPYDHIPPRIITSNRNINIPRPRPIHCTYSPQKYAELEEDLKLQQQLVGALREKLSESEKETKLAKDSLKKISDEFERKQQQNDIDRMALQLETNEKRKRNEEIIEKYESLDTAHRILTASHNELVAVAECLSKDVQIARQKSDQLEHSMKNNTIQHQSEAELLTMIEDIRMEKRMAEQELQTVLNTQFSKNCGEEYHQEVNQLRKQISEHGVHMKAEIEEKIILNKTIVELRARLEELTVSKTELEAALYNAKHCAESLKDELNLFSHNGKLTIAEIEEALTIAHLKREHDATIGMSPPLNSVIESAQTLQLLRVQFSECVQELEKSTKLLNIQESITRDLKTELKQSQLKLESKKNEYELRLGEDSKLLEFRKQRIALLESQVKDIIYGISKLPTETTCLDREAKLNYPSQLPDKGQTAIEIKIDSAVFSQEGRRHLIQAMPILKNTKDNVIMFVAVEFFEFETEFSGLGTSWSPQFDHTIRYNINADDYLLTYLQTRRMSLRIYYTNTIDYVLLSCCHVSLGDFLSNDNVTKKRFVVDMLSEDRLTVVGKLDFTAHIRVPITLAVPVFKEQTTALNVSRLNISQEKWEIFKPRGKINELHFLFKSGEFKNCSSTSTPKKIYGTCLFGFGTAAFVTPTVCDTHIPVFNFEHTLPFVMSAALNNHLVSEKCEIVFCDEVSDVFYGRAVIPLIPLSLGDAIDGRFELLNEKGEPCGEVNVLIKWGSVYTMDITPVVLAHESNMIKESPPKIASAVVQSTLPKHLVQPLERYKKVLSNDERTKKVEFDATRNLLDSINTSAIHPDCNDTMPTRSNQIPSELQYCDRIHIQIDRLEIDYHNNLVLQYFSKTSQVFVRFDLLGYPLEELETESVSLKDSQVLQFKFSKEFPLDRADHAEHRASLIEMLIAGTLHDTLSRTQASRPQQPTNPDEELSGIVFTIVHEPSEEKNGDEYQECVDLGYCTFSLRQLLQIDPLPRKRFNTFSIPVIDASGTLQLGTLHLSVNISEDVLDEARRKE</sequence>
<comment type="subcellular location">
    <subcellularLocation>
        <location evidence="1">Cell projection</location>
        <location evidence="1">Cilium</location>
    </subcellularLocation>
</comment>
<evidence type="ECO:0008006" key="11">
    <source>
        <dbReference type="Google" id="ProtNLM"/>
    </source>
</evidence>
<dbReference type="EMBL" id="JAFCIX010000143">
    <property type="protein sequence ID" value="KAH6597523.1"/>
    <property type="molecule type" value="Genomic_DNA"/>
</dbReference>
<dbReference type="Pfam" id="PF11618">
    <property type="entry name" value="C2-C2_1"/>
    <property type="match status" value="1"/>
</dbReference>
<dbReference type="InterPro" id="IPR021656">
    <property type="entry name" value="C2-C2_1"/>
</dbReference>
<evidence type="ECO:0000256" key="6">
    <source>
        <dbReference type="SAM" id="Coils"/>
    </source>
</evidence>
<dbReference type="InterPro" id="IPR031139">
    <property type="entry name" value="RPGRIP1_fam"/>
</dbReference>
<dbReference type="Proteomes" id="UP001648503">
    <property type="component" value="Unassembled WGS sequence"/>
</dbReference>
<keyword evidence="3 6" id="KW-0175">Coiled coil</keyword>
<dbReference type="PANTHER" id="PTHR14240">
    <property type="entry name" value="RETINITIS PIGMENTOSA GTPASE REGULATOR-INTERACTING PROTEIN"/>
    <property type="match status" value="1"/>
</dbReference>
<name>A0ABQ8FFT6_9FUNG</name>
<keyword evidence="10" id="KW-1185">Reference proteome</keyword>
<feature type="domain" description="RPGRIP1 C-terminal" evidence="8">
    <location>
        <begin position="935"/>
        <end position="1114"/>
    </location>
</feature>
<evidence type="ECO:0000313" key="10">
    <source>
        <dbReference type="Proteomes" id="UP001648503"/>
    </source>
</evidence>
<reference evidence="9 10" key="1">
    <citation type="submission" date="2021-02" db="EMBL/GenBank/DDBJ databases">
        <title>Variation within the Batrachochytrium salamandrivorans European outbreak.</title>
        <authorList>
            <person name="Kelly M."/>
            <person name="Pasmans F."/>
            <person name="Shea T.P."/>
            <person name="Munoz J.F."/>
            <person name="Carranza S."/>
            <person name="Cuomo C.A."/>
            <person name="Martel A."/>
        </authorList>
    </citation>
    <scope>NUCLEOTIDE SEQUENCE [LARGE SCALE GENOMIC DNA]</scope>
    <source>
        <strain evidence="9 10">AMFP18/2</strain>
    </source>
</reference>
<comment type="caution">
    <text evidence="9">The sequence shown here is derived from an EMBL/GenBank/DDBJ whole genome shotgun (WGS) entry which is preliminary data.</text>
</comment>
<comment type="similarity">
    <text evidence="2">Belongs to the RPGRIP1 family.</text>
</comment>
<gene>
    <name evidence="9" type="ORF">BASA50_004440</name>
</gene>
<proteinExistence type="inferred from homology"/>
<evidence type="ECO:0000256" key="1">
    <source>
        <dbReference type="ARBA" id="ARBA00004138"/>
    </source>
</evidence>
<feature type="domain" description="RPGR-interacting protein 1 first C2" evidence="7">
    <location>
        <begin position="528"/>
        <end position="674"/>
    </location>
</feature>
<evidence type="ECO:0000256" key="3">
    <source>
        <dbReference type="ARBA" id="ARBA00023054"/>
    </source>
</evidence>
<dbReference type="Pfam" id="PF18111">
    <property type="entry name" value="RPGR1_C"/>
    <property type="match status" value="1"/>
</dbReference>